<keyword evidence="5" id="KW-0328">Glycosyltransferase</keyword>
<dbReference type="SUPFAM" id="SSF52949">
    <property type="entry name" value="Macro domain-like"/>
    <property type="match status" value="1"/>
</dbReference>
<dbReference type="GO" id="GO:0010629">
    <property type="term" value="P:negative regulation of gene expression"/>
    <property type="evidence" value="ECO:0007669"/>
    <property type="project" value="TreeGrafter"/>
</dbReference>
<dbReference type="RefSeq" id="XP_007942117.1">
    <property type="nucleotide sequence ID" value="XM_007943926.1"/>
</dbReference>
<dbReference type="GO" id="GO:0060335">
    <property type="term" value="P:positive regulation of type II interferon-mediated signaling pathway"/>
    <property type="evidence" value="ECO:0007669"/>
    <property type="project" value="TreeGrafter"/>
</dbReference>
<dbReference type="SMART" id="SM00506">
    <property type="entry name" value="A1pp"/>
    <property type="match status" value="1"/>
</dbReference>
<evidence type="ECO:0000256" key="2">
    <source>
        <dbReference type="ARBA" id="ARBA00004496"/>
    </source>
</evidence>
<evidence type="ECO:0000256" key="1">
    <source>
        <dbReference type="ARBA" id="ARBA00004123"/>
    </source>
</evidence>
<evidence type="ECO:0000256" key="5">
    <source>
        <dbReference type="ARBA" id="ARBA00022676"/>
    </source>
</evidence>
<dbReference type="Pfam" id="PF01661">
    <property type="entry name" value="Macro"/>
    <property type="match status" value="1"/>
</dbReference>
<evidence type="ECO:0000256" key="4">
    <source>
        <dbReference type="ARBA" id="ARBA00022588"/>
    </source>
</evidence>
<dbReference type="CTD" id="83666"/>
<feature type="domain" description="PARP catalytic" evidence="14">
    <location>
        <begin position="484"/>
        <end position="701"/>
    </location>
</feature>
<keyword evidence="6" id="KW-0808">Transferase</keyword>
<protein>
    <submittedName>
        <fullName evidence="17">Protein mono-ADP-ribosyltransferase PARP9</fullName>
    </submittedName>
</protein>
<evidence type="ECO:0000256" key="9">
    <source>
        <dbReference type="ARBA" id="ARBA00022765"/>
    </source>
</evidence>
<dbReference type="InterPro" id="IPR057049">
    <property type="entry name" value="PARP14_KH_8"/>
</dbReference>
<dbReference type="GO" id="GO:0005737">
    <property type="term" value="C:cytoplasm"/>
    <property type="evidence" value="ECO:0007669"/>
    <property type="project" value="UniProtKB-SubCell"/>
</dbReference>
<evidence type="ECO:0000256" key="12">
    <source>
        <dbReference type="ARBA" id="ARBA00023242"/>
    </source>
</evidence>
<proteinExistence type="inferred from homology"/>
<comment type="similarity">
    <text evidence="13">Belongs to the ARTD/PARP family.</text>
</comment>
<dbReference type="InterPro" id="IPR052056">
    <property type="entry name" value="Mono-ARTD/PARP"/>
</dbReference>
<name>A0A8B7A402_ORYAF</name>
<reference evidence="17" key="1">
    <citation type="submission" date="2025-08" db="UniProtKB">
        <authorList>
            <consortium name="RefSeq"/>
        </authorList>
    </citation>
    <scope>IDENTIFICATION</scope>
</reference>
<evidence type="ECO:0000256" key="13">
    <source>
        <dbReference type="ARBA" id="ARBA00024347"/>
    </source>
</evidence>
<keyword evidence="4" id="KW-0399">Innate immunity</keyword>
<dbReference type="CDD" id="cd02907">
    <property type="entry name" value="Macro_Af1521_BAL-like"/>
    <property type="match status" value="1"/>
</dbReference>
<evidence type="ECO:0000256" key="11">
    <source>
        <dbReference type="ARBA" id="ARBA00023027"/>
    </source>
</evidence>
<dbReference type="GO" id="GO:0016779">
    <property type="term" value="F:nucleotidyltransferase activity"/>
    <property type="evidence" value="ECO:0007669"/>
    <property type="project" value="UniProtKB-KW"/>
</dbReference>
<evidence type="ECO:0000313" key="16">
    <source>
        <dbReference type="Proteomes" id="UP000694850"/>
    </source>
</evidence>
<dbReference type="PROSITE" id="PS51059">
    <property type="entry name" value="PARP_CATALYTIC"/>
    <property type="match status" value="1"/>
</dbReference>
<dbReference type="InterPro" id="IPR043472">
    <property type="entry name" value="Macro_dom-like"/>
</dbReference>
<keyword evidence="11" id="KW-0520">NAD</keyword>
<dbReference type="GO" id="GO:0044389">
    <property type="term" value="F:ubiquitin-like protein ligase binding"/>
    <property type="evidence" value="ECO:0007669"/>
    <property type="project" value="TreeGrafter"/>
</dbReference>
<evidence type="ECO:0000256" key="8">
    <source>
        <dbReference type="ARBA" id="ARBA00022737"/>
    </source>
</evidence>
<dbReference type="Pfam" id="PF23254">
    <property type="entry name" value="KH_PARP14_8"/>
    <property type="match status" value="1"/>
</dbReference>
<keyword evidence="10" id="KW-0391">Immunity</keyword>
<dbReference type="InterPro" id="IPR012317">
    <property type="entry name" value="Poly(ADP-ribose)pol_cat_dom"/>
</dbReference>
<evidence type="ECO:0000313" key="17">
    <source>
        <dbReference type="RefSeq" id="XP_007942117.1"/>
    </source>
</evidence>
<dbReference type="PANTHER" id="PTHR14453:SF70">
    <property type="entry name" value="PROTEIN MONO-ADP-RIBOSYLTRANSFERASE PARP9"/>
    <property type="match status" value="1"/>
</dbReference>
<dbReference type="GO" id="GO:1990404">
    <property type="term" value="F:NAD+-protein mono-ADP-ribosyltransferase activity"/>
    <property type="evidence" value="ECO:0007669"/>
    <property type="project" value="TreeGrafter"/>
</dbReference>
<evidence type="ECO:0000256" key="3">
    <source>
        <dbReference type="ARBA" id="ARBA00022490"/>
    </source>
</evidence>
<sequence>MESFMEAGAAAYEKSGKIISFSLLFQKSLVEIFPQMTKGNTEGECLPYKCSGIDTLEENYSWQIQVNHNFKIFKNHESQLCEVLQNKFGCISTLVSPALESTNSVPVFRKMLTPKIEVSVWKDDLTRHAVDAVVNAANEQLQHSGGLAWALVKVGGSEIQEESRRLVVKHGKVPTGEIAITGAGRLPCKLIIHAVGPQWLGIDGQRCVEELKMAITNILGYVFYKNPNIRTVAIPAISSGIFHFPLDLCTEIIVRTISLFVQRDQGVSNLKEIHLVSNEDPTVAAFKTASESILGRNEWESLVSQEALPLLLLLSYLTLTRIAFDVHNSTKGLFKGVSAEMAKSKSMLSGFNNYTVPVSREEKRENGLKAPVINLMGSDKEDMCEAKEWIYKMLTLQGHHTIENNHILYLGKKEHDILSQLQETSSVSISEIIDSRKAKLEIKGAQADLIEVVMNIEHMLCKVQEEMARKKEQELWSLLGQWTDQQPENQDEMKRNINFTKFRETFSMQALQDKKKQFEKCGFQVIKVEKINNEVLKAVFQTKKKMMEGKARKDPVSHRLFQQVPHQFCNLVCRVGFQRMYSGPCDPKYGTGIYFTKNLKKLADQIKKTSAMDKLIYVFEADVLTGSFCQGCPLNIVPPPLSPGDMDGHDSVVDNVSSPETFVIFSGIQALPQYLWTCTQDQVRSQDYSQMMICPWLNWERSPKGSSVY</sequence>
<keyword evidence="16" id="KW-1185">Reference proteome</keyword>
<dbReference type="GO" id="GO:0003950">
    <property type="term" value="F:NAD+ poly-ADP-ribosyltransferase activity"/>
    <property type="evidence" value="ECO:0007669"/>
    <property type="project" value="InterPro"/>
</dbReference>
<feature type="domain" description="Macro" evidence="15">
    <location>
        <begin position="105"/>
        <end position="294"/>
    </location>
</feature>
<comment type="subcellular location">
    <subcellularLocation>
        <location evidence="2">Cytoplasm</location>
    </subcellularLocation>
    <subcellularLocation>
        <location evidence="1">Nucleus</location>
    </subcellularLocation>
</comment>
<keyword evidence="12" id="KW-0539">Nucleus</keyword>
<dbReference type="AlphaFoldDB" id="A0A8B7A402"/>
<evidence type="ECO:0000259" key="14">
    <source>
        <dbReference type="PROSITE" id="PS51059"/>
    </source>
</evidence>
<accession>A0A8B7A402</accession>
<dbReference type="SUPFAM" id="SSF56399">
    <property type="entry name" value="ADP-ribosylation"/>
    <property type="match status" value="1"/>
</dbReference>
<dbReference type="GO" id="GO:0003714">
    <property type="term" value="F:transcription corepressor activity"/>
    <property type="evidence" value="ECO:0007669"/>
    <property type="project" value="TreeGrafter"/>
</dbReference>
<keyword evidence="8" id="KW-0677">Repeat</keyword>
<dbReference type="Gene3D" id="3.40.220.10">
    <property type="entry name" value="Leucine Aminopeptidase, subunit E, domain 1"/>
    <property type="match status" value="1"/>
</dbReference>
<dbReference type="CDD" id="cd01439">
    <property type="entry name" value="TCCD_inducible_PARP_like"/>
    <property type="match status" value="1"/>
</dbReference>
<dbReference type="OrthoDB" id="6133115at2759"/>
<evidence type="ECO:0000259" key="15">
    <source>
        <dbReference type="PROSITE" id="PS51154"/>
    </source>
</evidence>
<dbReference type="GO" id="GO:0070212">
    <property type="term" value="P:protein poly-ADP-ribosylation"/>
    <property type="evidence" value="ECO:0007669"/>
    <property type="project" value="TreeGrafter"/>
</dbReference>
<dbReference type="GO" id="GO:0045087">
    <property type="term" value="P:innate immune response"/>
    <property type="evidence" value="ECO:0007669"/>
    <property type="project" value="UniProtKB-KW"/>
</dbReference>
<dbReference type="GO" id="GO:0005634">
    <property type="term" value="C:nucleus"/>
    <property type="evidence" value="ECO:0007669"/>
    <property type="project" value="UniProtKB-SubCell"/>
</dbReference>
<organism evidence="16 17">
    <name type="scientific">Orycteropus afer afer</name>
    <dbReference type="NCBI Taxonomy" id="1230840"/>
    <lineage>
        <taxon>Eukaryota</taxon>
        <taxon>Metazoa</taxon>
        <taxon>Chordata</taxon>
        <taxon>Craniata</taxon>
        <taxon>Vertebrata</taxon>
        <taxon>Euteleostomi</taxon>
        <taxon>Mammalia</taxon>
        <taxon>Eutheria</taxon>
        <taxon>Afrotheria</taxon>
        <taxon>Tubulidentata</taxon>
        <taxon>Orycteropodidae</taxon>
        <taxon>Orycteropus</taxon>
    </lineage>
</organism>
<keyword evidence="3" id="KW-0963">Cytoplasm</keyword>
<dbReference type="PROSITE" id="PS51154">
    <property type="entry name" value="MACRO"/>
    <property type="match status" value="1"/>
</dbReference>
<dbReference type="FunFam" id="3.40.220.10:FF:000010">
    <property type="entry name" value="Poly [ADP-ribose] polymerase"/>
    <property type="match status" value="1"/>
</dbReference>
<keyword evidence="7" id="KW-0548">Nucleotidyltransferase</keyword>
<dbReference type="InterPro" id="IPR002589">
    <property type="entry name" value="Macro_dom"/>
</dbReference>
<dbReference type="GeneID" id="103199610"/>
<gene>
    <name evidence="17" type="primary">PARP9</name>
</gene>
<keyword evidence="9" id="KW-0013">ADP-ribosylation</keyword>
<evidence type="ECO:0000256" key="7">
    <source>
        <dbReference type="ARBA" id="ARBA00022695"/>
    </source>
</evidence>
<dbReference type="PANTHER" id="PTHR14453">
    <property type="entry name" value="PARP/ZINC FINGER CCCH TYPE DOMAIN CONTAINING PROTEIN"/>
    <property type="match status" value="1"/>
</dbReference>
<dbReference type="Gene3D" id="3.90.228.10">
    <property type="match status" value="1"/>
</dbReference>
<dbReference type="Proteomes" id="UP000694850">
    <property type="component" value="Unplaced"/>
</dbReference>
<evidence type="ECO:0000256" key="10">
    <source>
        <dbReference type="ARBA" id="ARBA00022859"/>
    </source>
</evidence>
<evidence type="ECO:0000256" key="6">
    <source>
        <dbReference type="ARBA" id="ARBA00022679"/>
    </source>
</evidence>